<keyword evidence="4" id="KW-0547">Nucleotide-binding</keyword>
<protein>
    <recommendedName>
        <fullName evidence="3">small monomeric GTPase</fullName>
        <ecNumber evidence="3">3.6.5.2</ecNumber>
    </recommendedName>
</protein>
<dbReference type="EC" id="3.6.5.2" evidence="3"/>
<dbReference type="PRINTS" id="PR00449">
    <property type="entry name" value="RASTRNSFRMNG"/>
</dbReference>
<comment type="catalytic activity">
    <reaction evidence="7">
        <text>GTP + H2O = GDP + phosphate + H(+)</text>
        <dbReference type="Rhea" id="RHEA:19669"/>
        <dbReference type="ChEBI" id="CHEBI:15377"/>
        <dbReference type="ChEBI" id="CHEBI:15378"/>
        <dbReference type="ChEBI" id="CHEBI:37565"/>
        <dbReference type="ChEBI" id="CHEBI:43474"/>
        <dbReference type="ChEBI" id="CHEBI:58189"/>
        <dbReference type="EC" id="3.6.5.2"/>
    </reaction>
    <physiologicalReaction direction="left-to-right" evidence="7">
        <dbReference type="Rhea" id="RHEA:19670"/>
    </physiologicalReaction>
</comment>
<dbReference type="PANTHER" id="PTHR47980">
    <property type="entry name" value="LD44762P"/>
    <property type="match status" value="1"/>
</dbReference>
<comment type="caution">
    <text evidence="9">The sequence shown here is derived from an EMBL/GenBank/DDBJ whole genome shotgun (WGS) entry which is preliminary data.</text>
</comment>
<dbReference type="GO" id="GO:0005525">
    <property type="term" value="F:GTP binding"/>
    <property type="evidence" value="ECO:0007669"/>
    <property type="project" value="UniProtKB-KW"/>
</dbReference>
<dbReference type="Pfam" id="PF00071">
    <property type="entry name" value="Ras"/>
    <property type="match status" value="1"/>
</dbReference>
<keyword evidence="5" id="KW-0342">GTP-binding</keyword>
<proteinExistence type="inferred from homology"/>
<evidence type="ECO:0000256" key="5">
    <source>
        <dbReference type="ARBA" id="ARBA00023134"/>
    </source>
</evidence>
<dbReference type="SMART" id="SM00173">
    <property type="entry name" value="RAS"/>
    <property type="match status" value="1"/>
</dbReference>
<dbReference type="InterPro" id="IPR027417">
    <property type="entry name" value="P-loop_NTPase"/>
</dbReference>
<accession>A0AAD8ZB41</accession>
<dbReference type="GO" id="GO:0016020">
    <property type="term" value="C:membrane"/>
    <property type="evidence" value="ECO:0007669"/>
    <property type="project" value="UniProtKB-SubCell"/>
</dbReference>
<dbReference type="AlphaFoldDB" id="A0AAD8ZB41"/>
<evidence type="ECO:0000313" key="9">
    <source>
        <dbReference type="EMBL" id="KAK1794696.1"/>
    </source>
</evidence>
<keyword evidence="6" id="KW-0636">Prenylation</keyword>
<keyword evidence="10" id="KW-1185">Reference proteome</keyword>
<dbReference type="SMART" id="SM00174">
    <property type="entry name" value="RHO"/>
    <property type="match status" value="1"/>
</dbReference>
<evidence type="ECO:0000256" key="2">
    <source>
        <dbReference type="ARBA" id="ARBA00006270"/>
    </source>
</evidence>
<evidence type="ECO:0000256" key="3">
    <source>
        <dbReference type="ARBA" id="ARBA00011984"/>
    </source>
</evidence>
<dbReference type="FunFam" id="3.40.50.300:FF:001447">
    <property type="entry name" value="Ras-related protein Rab-1B"/>
    <property type="match status" value="1"/>
</dbReference>
<dbReference type="SUPFAM" id="SSF52540">
    <property type="entry name" value="P-loop containing nucleoside triphosphate hydrolases"/>
    <property type="match status" value="1"/>
</dbReference>
<evidence type="ECO:0000256" key="7">
    <source>
        <dbReference type="ARBA" id="ARBA00047660"/>
    </source>
</evidence>
<gene>
    <name evidence="9" type="ORF">P4O66_001407</name>
</gene>
<dbReference type="PROSITE" id="PS51419">
    <property type="entry name" value="RAB"/>
    <property type="match status" value="1"/>
</dbReference>
<sequence length="481" mass="52240">MRVLGKGVPPPAAPFSQHGPVPAQFPPQTPRGRGVSVAQAQEPAEAKTLRADCLPVQSGRCVCGGSRAPIATDVAVTTLLDSSPNLLSQLVQIGGAELTSVRASLLTMDHPAKALNPPNRVQQEVEIYELQSPCSLPKLFPWQPKLRNPLHTGRARGVPLTRALGSVLSHLLEFEDRPQASTPGPQGHALPEGGIAVEGFSLADMRHARHACHGTCSTMGEQWLVFKCGNVEGHRVREVCVSPPPEPQLPSSLMCVILCYIKGVCECVTLCYVTGVWYFCLSVSLQLVEDVHWVWRSITLCNHPGVTPLLHHILTLMELKLVTSFSIIQGIILVYDITDEKSFENIQNWMKSIKENASAGVSRMLLGNKCDIEAKRKVSSDVGEKLAKDHGIRFFETSAKSSINVEESFAALARDILMKASKKALRPVKRVAKQPPLCSISTSRVQCRIELHGFPWSDAPFRVCGAPAQETNGSALGDDNG</sequence>
<evidence type="ECO:0000256" key="1">
    <source>
        <dbReference type="ARBA" id="ARBA00004635"/>
    </source>
</evidence>
<evidence type="ECO:0000256" key="8">
    <source>
        <dbReference type="SAM" id="MobiDB-lite"/>
    </source>
</evidence>
<evidence type="ECO:0000256" key="6">
    <source>
        <dbReference type="ARBA" id="ARBA00023289"/>
    </source>
</evidence>
<comment type="subcellular location">
    <subcellularLocation>
        <location evidence="1">Membrane</location>
        <topology evidence="1">Lipid-anchor</topology>
    </subcellularLocation>
</comment>
<dbReference type="Proteomes" id="UP001239994">
    <property type="component" value="Unassembled WGS sequence"/>
</dbReference>
<dbReference type="Gene3D" id="3.40.50.300">
    <property type="entry name" value="P-loop containing nucleotide triphosphate hydrolases"/>
    <property type="match status" value="1"/>
</dbReference>
<dbReference type="GO" id="GO:0003925">
    <property type="term" value="F:G protein activity"/>
    <property type="evidence" value="ECO:0007669"/>
    <property type="project" value="UniProtKB-EC"/>
</dbReference>
<dbReference type="PROSITE" id="PS51421">
    <property type="entry name" value="RAS"/>
    <property type="match status" value="1"/>
</dbReference>
<organism evidence="9 10">
    <name type="scientific">Electrophorus voltai</name>
    <dbReference type="NCBI Taxonomy" id="2609070"/>
    <lineage>
        <taxon>Eukaryota</taxon>
        <taxon>Metazoa</taxon>
        <taxon>Chordata</taxon>
        <taxon>Craniata</taxon>
        <taxon>Vertebrata</taxon>
        <taxon>Euteleostomi</taxon>
        <taxon>Actinopterygii</taxon>
        <taxon>Neopterygii</taxon>
        <taxon>Teleostei</taxon>
        <taxon>Ostariophysi</taxon>
        <taxon>Gymnotiformes</taxon>
        <taxon>Gymnotoidei</taxon>
        <taxon>Gymnotidae</taxon>
        <taxon>Electrophorus</taxon>
    </lineage>
</organism>
<keyword evidence="6" id="KW-0449">Lipoprotein</keyword>
<dbReference type="EMBL" id="JAROKS010000016">
    <property type="protein sequence ID" value="KAK1794696.1"/>
    <property type="molecule type" value="Genomic_DNA"/>
</dbReference>
<dbReference type="SMART" id="SM00175">
    <property type="entry name" value="RAB"/>
    <property type="match status" value="1"/>
</dbReference>
<dbReference type="InterPro" id="IPR050305">
    <property type="entry name" value="Small_GTPase_Rab"/>
</dbReference>
<reference evidence="9" key="1">
    <citation type="submission" date="2023-03" db="EMBL/GenBank/DDBJ databases">
        <title>Electrophorus voltai genome.</title>
        <authorList>
            <person name="Bian C."/>
        </authorList>
    </citation>
    <scope>NUCLEOTIDE SEQUENCE</scope>
    <source>
        <strain evidence="9">CB-2022</strain>
        <tissue evidence="9">Muscle</tissue>
    </source>
</reference>
<feature type="region of interest" description="Disordered" evidence="8">
    <location>
        <begin position="1"/>
        <end position="42"/>
    </location>
</feature>
<dbReference type="InterPro" id="IPR001806">
    <property type="entry name" value="Small_GTPase"/>
</dbReference>
<evidence type="ECO:0000256" key="4">
    <source>
        <dbReference type="ARBA" id="ARBA00022741"/>
    </source>
</evidence>
<name>A0AAD8ZB41_9TELE</name>
<comment type="similarity">
    <text evidence="2">Belongs to the small GTPase superfamily. Rab family.</text>
</comment>
<evidence type="ECO:0000313" key="10">
    <source>
        <dbReference type="Proteomes" id="UP001239994"/>
    </source>
</evidence>